<dbReference type="Proteomes" id="UP001629113">
    <property type="component" value="Unassembled WGS sequence"/>
</dbReference>
<dbReference type="InterPro" id="IPR039781">
    <property type="entry name" value="Rad21/Rec8-like"/>
</dbReference>
<evidence type="ECO:0000256" key="1">
    <source>
        <dbReference type="ARBA" id="ARBA00004123"/>
    </source>
</evidence>
<feature type="region of interest" description="Disordered" evidence="3">
    <location>
        <begin position="141"/>
        <end position="180"/>
    </location>
</feature>
<evidence type="ECO:0000256" key="3">
    <source>
        <dbReference type="SAM" id="MobiDB-lite"/>
    </source>
</evidence>
<name>A0ABR4PTB0_9HELO</name>
<comment type="subcellular location">
    <subcellularLocation>
        <location evidence="1">Nucleus</location>
    </subcellularLocation>
</comment>
<dbReference type="Pfam" id="PF04825">
    <property type="entry name" value="Rad21_Rec8_N"/>
    <property type="match status" value="1"/>
</dbReference>
<feature type="region of interest" description="Disordered" evidence="3">
    <location>
        <begin position="516"/>
        <end position="541"/>
    </location>
</feature>
<proteinExistence type="predicted"/>
<dbReference type="PANTHER" id="PTHR12585:SF70">
    <property type="entry name" value="RAD21_REC8 N TERMINAL DOMAIN PROTEIN (AFU_ORTHOLOGUE AFUA_6G02900)"/>
    <property type="match status" value="1"/>
</dbReference>
<comment type="caution">
    <text evidence="5">The sequence shown here is derived from an EMBL/GenBank/DDBJ whole genome shotgun (WGS) entry which is preliminary data.</text>
</comment>
<dbReference type="InterPro" id="IPR006910">
    <property type="entry name" value="Rad21_Rec8_N"/>
</dbReference>
<dbReference type="CDD" id="cd21789">
    <property type="entry name" value="Rad21_Rec8_M_SpRec8p-like"/>
    <property type="match status" value="1"/>
</dbReference>
<feature type="compositionally biased region" description="Polar residues" evidence="3">
    <location>
        <begin position="516"/>
        <end position="529"/>
    </location>
</feature>
<gene>
    <name evidence="5" type="ORF">PVAG01_00098</name>
</gene>
<keyword evidence="6" id="KW-1185">Reference proteome</keyword>
<evidence type="ECO:0000256" key="2">
    <source>
        <dbReference type="ARBA" id="ARBA00023242"/>
    </source>
</evidence>
<dbReference type="EMBL" id="JBFCZG010000001">
    <property type="protein sequence ID" value="KAL3426589.1"/>
    <property type="molecule type" value="Genomic_DNA"/>
</dbReference>
<evidence type="ECO:0000313" key="6">
    <source>
        <dbReference type="Proteomes" id="UP001629113"/>
    </source>
</evidence>
<evidence type="ECO:0000313" key="5">
    <source>
        <dbReference type="EMBL" id="KAL3426589.1"/>
    </source>
</evidence>
<protein>
    <recommendedName>
        <fullName evidence="4">Rad21/Rec8-like protein N-terminal domain-containing protein</fullName>
    </recommendedName>
</protein>
<keyword evidence="2" id="KW-0539">Nucleus</keyword>
<feature type="compositionally biased region" description="Low complexity" evidence="3">
    <location>
        <begin position="166"/>
        <end position="175"/>
    </location>
</feature>
<feature type="compositionally biased region" description="Basic and acidic residues" evidence="3">
    <location>
        <begin position="647"/>
        <end position="656"/>
    </location>
</feature>
<feature type="compositionally biased region" description="Basic residues" evidence="3">
    <location>
        <begin position="432"/>
        <end position="441"/>
    </location>
</feature>
<organism evidence="5 6">
    <name type="scientific">Phlyctema vagabunda</name>
    <dbReference type="NCBI Taxonomy" id="108571"/>
    <lineage>
        <taxon>Eukaryota</taxon>
        <taxon>Fungi</taxon>
        <taxon>Dikarya</taxon>
        <taxon>Ascomycota</taxon>
        <taxon>Pezizomycotina</taxon>
        <taxon>Leotiomycetes</taxon>
        <taxon>Helotiales</taxon>
        <taxon>Dermateaceae</taxon>
        <taxon>Phlyctema</taxon>
    </lineage>
</organism>
<feature type="region of interest" description="Disordered" evidence="3">
    <location>
        <begin position="432"/>
        <end position="469"/>
    </location>
</feature>
<accession>A0ABR4PTB0</accession>
<feature type="region of interest" description="Disordered" evidence="3">
    <location>
        <begin position="296"/>
        <end position="335"/>
    </location>
</feature>
<feature type="domain" description="Rad21/Rec8-like protein N-terminal" evidence="4">
    <location>
        <begin position="3"/>
        <end position="108"/>
    </location>
</feature>
<feature type="compositionally biased region" description="Polar residues" evidence="3">
    <location>
        <begin position="156"/>
        <end position="165"/>
    </location>
</feature>
<reference evidence="5 6" key="1">
    <citation type="submission" date="2024-06" db="EMBL/GenBank/DDBJ databases">
        <title>Complete genome of Phlyctema vagabunda strain 19-DSS-EL-015.</title>
        <authorList>
            <person name="Fiorenzani C."/>
        </authorList>
    </citation>
    <scope>NUCLEOTIDE SEQUENCE [LARGE SCALE GENOMIC DNA]</scope>
    <source>
        <strain evidence="5 6">19-DSS-EL-015</strain>
    </source>
</reference>
<evidence type="ECO:0000259" key="4">
    <source>
        <dbReference type="Pfam" id="PF04825"/>
    </source>
</evidence>
<dbReference type="PANTHER" id="PTHR12585">
    <property type="entry name" value="SCC1 / RAD21 FAMILY MEMBER"/>
    <property type="match status" value="1"/>
</dbReference>
<sequence length="747" mass="81495">MSVLTNRKYGVATVWLVATLGAKSNARKVTRKAILDVNVQKACETIIQPEAPMALRLQSNLLYGVSRVYSQQVGYVLADAQAAQTMMRAMVKIAWNHEIDLEAGRAHPEQLILMDDPAFLADMALPPLEFALSRFNFAPTGDSQASMMTPTRERSSNPSFRSASMPSINLPSSSNGGPGSNMLPLNDPFGNMSGLKTPSRKGGLFDNEEEIMLEDNLYFDIDSEGNLRDIADEERQLRRAASVIQLGRLGSDSAASGRVRQEHEDALNVQGNIMDEQGEFDMNQFGNEAVVLPDADPFPLMSGANPDASQRDPAEDPFSDPLVSSESAAAPQKRRRAKKAKAVLIDKQLSLPNAVLATWQRDYLDNMREVTSAKRRHHLVLESKEVADHFIWGRGIGHVGDGVGSSRIPGPLAAIFTGEALMKRIIGGKTLSTKKAKKSAKRAHEADSSDEADSGTRRVRARQEDEEAARAFLDDGNVVMMMGDDSVSIEVGREAQPDLPDVPSSAMPWNVSASLHSRQLGHSQPSSSIRGPGSYLAGSLGRRHTAASPLSGRGLNLPGELENFSQLHSDEDAPIMYGRSEEDNDDVLRGLGSQPGSMSEAQANDFELYGAAANVDTQEAAKSQWVRNALDQESNNFLDYVRNSIQEKRQQHKDDGGGDADDEVNQQPDNADPDDVFGAEAPNANTQGKRWVSFEELFDPDTHSRIVAAQAFYHVLTLATRHRVWADQHNTEQDTFADIRIGIVGAA</sequence>
<feature type="region of interest" description="Disordered" evidence="3">
    <location>
        <begin position="647"/>
        <end position="684"/>
    </location>
</feature>